<dbReference type="GO" id="GO:0035438">
    <property type="term" value="F:cyclic-di-GMP binding"/>
    <property type="evidence" value="ECO:0007669"/>
    <property type="project" value="InterPro"/>
</dbReference>
<accession>A0A0H5SIX7</accession>
<dbReference type="SUPFAM" id="SSF141371">
    <property type="entry name" value="PilZ domain-like"/>
    <property type="match status" value="1"/>
</dbReference>
<gene>
    <name evidence="2" type="ORF">HHT355_2278</name>
</gene>
<proteinExistence type="predicted"/>
<keyword evidence="3" id="KW-1185">Reference proteome</keyword>
<evidence type="ECO:0000313" key="2">
    <source>
        <dbReference type="EMBL" id="CRZ35467.1"/>
    </source>
</evidence>
<dbReference type="InterPro" id="IPR009875">
    <property type="entry name" value="PilZ_domain"/>
</dbReference>
<evidence type="ECO:0000313" key="3">
    <source>
        <dbReference type="Proteomes" id="UP000236497"/>
    </source>
</evidence>
<evidence type="ECO:0000259" key="1">
    <source>
        <dbReference type="Pfam" id="PF07238"/>
    </source>
</evidence>
<dbReference type="Pfam" id="PF07238">
    <property type="entry name" value="PilZ"/>
    <property type="match status" value="1"/>
</dbReference>
<feature type="domain" description="PilZ" evidence="1">
    <location>
        <begin position="8"/>
        <end position="103"/>
    </location>
</feature>
<dbReference type="EMBL" id="CVTD020000025">
    <property type="protein sequence ID" value="CRZ35467.1"/>
    <property type="molecule type" value="Genomic_DNA"/>
</dbReference>
<dbReference type="AlphaFoldDB" id="A0A0H5SIX7"/>
<dbReference type="RefSeq" id="WP_103203548.1">
    <property type="nucleotide sequence ID" value="NZ_CVTD020000025.1"/>
</dbReference>
<protein>
    <recommendedName>
        <fullName evidence="1">PilZ domain-containing protein</fullName>
    </recommendedName>
</protein>
<sequence>MDNKQINERRRYKRLPIDLKMEVDELFKQDNIVVKNLGVSIRVYDISKSGIGFVSEAVLPVGYYFRGTINLNNGDFIRVVMRIVRTQKVEKNLYAYGAEFVGLAPFLADKVDKYEKSLMS</sequence>
<dbReference type="Proteomes" id="UP000236497">
    <property type="component" value="Unassembled WGS sequence"/>
</dbReference>
<dbReference type="Gene3D" id="2.40.10.220">
    <property type="entry name" value="predicted glycosyltransferase like domains"/>
    <property type="match status" value="1"/>
</dbReference>
<name>A0A0H5SIX7_HERHM</name>
<organism evidence="2 3">
    <name type="scientific">Herbinix hemicellulosilytica</name>
    <dbReference type="NCBI Taxonomy" id="1564487"/>
    <lineage>
        <taxon>Bacteria</taxon>
        <taxon>Bacillati</taxon>
        <taxon>Bacillota</taxon>
        <taxon>Clostridia</taxon>
        <taxon>Lachnospirales</taxon>
        <taxon>Lachnospiraceae</taxon>
        <taxon>Herbinix</taxon>
    </lineage>
</organism>
<reference evidence="2 3" key="1">
    <citation type="submission" date="2015-06" db="EMBL/GenBank/DDBJ databases">
        <authorList>
            <person name="Wibberg Daniel"/>
        </authorList>
    </citation>
    <scope>NUCLEOTIDE SEQUENCE [LARGE SCALE GENOMIC DNA]</scope>
    <source>
        <strain evidence="2 3">T3/55T</strain>
    </source>
</reference>